<dbReference type="GO" id="GO:0008534">
    <property type="term" value="F:oxidized purine nucleobase lesion DNA N-glycosylase activity"/>
    <property type="evidence" value="ECO:0007669"/>
    <property type="project" value="UniProtKB-EC"/>
</dbReference>
<dbReference type="EC" id="3.2.2.23" evidence="2"/>
<gene>
    <name evidence="5" type="ORF">CspeluHIS016_0802300</name>
</gene>
<proteinExistence type="predicted"/>
<dbReference type="Proteomes" id="UP001222932">
    <property type="component" value="Unassembled WGS sequence"/>
</dbReference>
<dbReference type="PANTHER" id="PTHR22993">
    <property type="entry name" value="FORMAMIDOPYRIMIDINE-DNA GLYCOSYLASE"/>
    <property type="match status" value="1"/>
</dbReference>
<evidence type="ECO:0000313" key="5">
    <source>
        <dbReference type="EMBL" id="GMK59624.1"/>
    </source>
</evidence>
<dbReference type="EMBL" id="BTCM01000008">
    <property type="protein sequence ID" value="GMK59624.1"/>
    <property type="molecule type" value="Genomic_DNA"/>
</dbReference>
<dbReference type="InterPro" id="IPR010979">
    <property type="entry name" value="Ribosomal_uS13-like_H2TH"/>
</dbReference>
<keyword evidence="6" id="KW-1185">Reference proteome</keyword>
<evidence type="ECO:0000256" key="2">
    <source>
        <dbReference type="ARBA" id="ARBA00012024"/>
    </source>
</evidence>
<evidence type="ECO:0000256" key="1">
    <source>
        <dbReference type="ARBA" id="ARBA00001668"/>
    </source>
</evidence>
<dbReference type="Pfam" id="PF01149">
    <property type="entry name" value="Fapy_DNA_glyco"/>
    <property type="match status" value="1"/>
</dbReference>
<dbReference type="SUPFAM" id="SSF81624">
    <property type="entry name" value="N-terminal domain of MutM-like DNA repair proteins"/>
    <property type="match status" value="1"/>
</dbReference>
<protein>
    <recommendedName>
        <fullName evidence="2">DNA-formamidopyrimidine glycosylase</fullName>
        <ecNumber evidence="2">3.2.2.23</ecNumber>
    </recommendedName>
</protein>
<dbReference type="GO" id="GO:0003906">
    <property type="term" value="F:DNA-(apurinic or apyrimidinic site) endonuclease activity"/>
    <property type="evidence" value="ECO:0007669"/>
    <property type="project" value="InterPro"/>
</dbReference>
<dbReference type="AlphaFoldDB" id="A0AAD3TZ95"/>
<reference evidence="5" key="1">
    <citation type="journal article" date="2023" name="BMC Genomics">
        <title>Chromosome-level genome assemblies of Cutaneotrichosporon spp. (Trichosporonales, Basidiomycota) reveal imbalanced evolution between nucleotide sequences and chromosome synteny.</title>
        <authorList>
            <person name="Kobayashi Y."/>
            <person name="Kayamori A."/>
            <person name="Aoki K."/>
            <person name="Shiwa Y."/>
            <person name="Matsutani M."/>
            <person name="Fujita N."/>
            <person name="Sugita T."/>
            <person name="Iwasaki W."/>
            <person name="Tanaka N."/>
            <person name="Takashima M."/>
        </authorList>
    </citation>
    <scope>NUCLEOTIDE SEQUENCE</scope>
    <source>
        <strain evidence="5">HIS016</strain>
    </source>
</reference>
<comment type="catalytic activity">
    <reaction evidence="1">
        <text>Hydrolysis of DNA containing ring-opened 7-methylguanine residues, releasing 2,6-diamino-4-hydroxy-5-(N-methyl)formamidopyrimidine.</text>
        <dbReference type="EC" id="3.2.2.23"/>
    </reaction>
</comment>
<comment type="caution">
    <text evidence="5">The sequence shown here is derived from an EMBL/GenBank/DDBJ whole genome shotgun (WGS) entry which is preliminary data.</text>
</comment>
<sequence length="320" mass="36061">MPELPEVEEARMMIAKAVTGYVITEVDTVDDSIVYDGVTPKQFSDELVGRTVTGCERKGKLVMKFKSPSGDDTQELTFIDVRRLGRLRLVPDPVPSHPPVSELGYDPVQNQPTLEEVLYQARVHPMCHVPDLTDVQVADIHRLLREICVKALDVDGDWKRFPTNWLFFYRWDRGKKKTHKKETKTEHEQGHVPSDEDHDHNTDEGPKIPESLMLDGKPVTVAWVTVGGRSSAYVPAVQKMPSHGGKKHKDENDSELSDASYEEKPHHKKAKASHGKQAKVASSASEDKEDTKPAGNSHVEDVKSTYNLRTERAARRESRK</sequence>
<feature type="region of interest" description="Disordered" evidence="3">
    <location>
        <begin position="177"/>
        <end position="213"/>
    </location>
</feature>
<feature type="compositionally biased region" description="Basic and acidic residues" evidence="3">
    <location>
        <begin position="183"/>
        <end position="207"/>
    </location>
</feature>
<name>A0AAD3TZ95_9TREE</name>
<feature type="region of interest" description="Disordered" evidence="3">
    <location>
        <begin position="236"/>
        <end position="320"/>
    </location>
</feature>
<evidence type="ECO:0000259" key="4">
    <source>
        <dbReference type="PROSITE" id="PS51068"/>
    </source>
</evidence>
<dbReference type="SMART" id="SM00898">
    <property type="entry name" value="Fapy_DNA_glyco"/>
    <property type="match status" value="1"/>
</dbReference>
<feature type="domain" description="Formamidopyrimidine-DNA glycosylase catalytic" evidence="4">
    <location>
        <begin position="2"/>
        <end position="144"/>
    </location>
</feature>
<dbReference type="GO" id="GO:0003676">
    <property type="term" value="F:nucleic acid binding"/>
    <property type="evidence" value="ECO:0007669"/>
    <property type="project" value="InterPro"/>
</dbReference>
<reference evidence="5" key="2">
    <citation type="submission" date="2023-06" db="EMBL/GenBank/DDBJ databases">
        <authorList>
            <person name="Kobayashi Y."/>
            <person name="Kayamori A."/>
            <person name="Aoki K."/>
            <person name="Shiwa Y."/>
            <person name="Fujita N."/>
            <person name="Sugita T."/>
            <person name="Iwasaki W."/>
            <person name="Tanaka N."/>
            <person name="Takashima M."/>
        </authorList>
    </citation>
    <scope>NUCLEOTIDE SEQUENCE</scope>
    <source>
        <strain evidence="5">HIS016</strain>
    </source>
</reference>
<dbReference type="GO" id="GO:0008270">
    <property type="term" value="F:zinc ion binding"/>
    <property type="evidence" value="ECO:0007669"/>
    <property type="project" value="InterPro"/>
</dbReference>
<dbReference type="Gene3D" id="3.20.190.10">
    <property type="entry name" value="MutM-like, N-terminal"/>
    <property type="match status" value="1"/>
</dbReference>
<organism evidence="5 6">
    <name type="scientific">Cutaneotrichosporon spelunceum</name>
    <dbReference type="NCBI Taxonomy" id="1672016"/>
    <lineage>
        <taxon>Eukaryota</taxon>
        <taxon>Fungi</taxon>
        <taxon>Dikarya</taxon>
        <taxon>Basidiomycota</taxon>
        <taxon>Agaricomycotina</taxon>
        <taxon>Tremellomycetes</taxon>
        <taxon>Trichosporonales</taxon>
        <taxon>Trichosporonaceae</taxon>
        <taxon>Cutaneotrichosporon</taxon>
    </lineage>
</organism>
<dbReference type="GO" id="GO:0006284">
    <property type="term" value="P:base-excision repair"/>
    <property type="evidence" value="ECO:0007669"/>
    <property type="project" value="InterPro"/>
</dbReference>
<feature type="compositionally biased region" description="Basic and acidic residues" evidence="3">
    <location>
        <begin position="285"/>
        <end position="320"/>
    </location>
</feature>
<evidence type="ECO:0000313" key="6">
    <source>
        <dbReference type="Proteomes" id="UP001222932"/>
    </source>
</evidence>
<dbReference type="InterPro" id="IPR035937">
    <property type="entry name" value="FPG_N"/>
</dbReference>
<dbReference type="SUPFAM" id="SSF46946">
    <property type="entry name" value="S13-like H2TH domain"/>
    <property type="match status" value="1"/>
</dbReference>
<dbReference type="PANTHER" id="PTHR22993:SF9">
    <property type="entry name" value="FORMAMIDOPYRIMIDINE-DNA GLYCOSYLASE"/>
    <property type="match status" value="1"/>
</dbReference>
<dbReference type="Gene3D" id="1.10.8.50">
    <property type="match status" value="1"/>
</dbReference>
<dbReference type="InterPro" id="IPR012319">
    <property type="entry name" value="FPG_cat"/>
</dbReference>
<accession>A0AAD3TZ95</accession>
<evidence type="ECO:0000256" key="3">
    <source>
        <dbReference type="SAM" id="MobiDB-lite"/>
    </source>
</evidence>
<dbReference type="GO" id="GO:0005634">
    <property type="term" value="C:nucleus"/>
    <property type="evidence" value="ECO:0007669"/>
    <property type="project" value="TreeGrafter"/>
</dbReference>
<dbReference type="PROSITE" id="PS51068">
    <property type="entry name" value="FPG_CAT"/>
    <property type="match status" value="1"/>
</dbReference>
<feature type="compositionally biased region" description="Basic residues" evidence="3">
    <location>
        <begin position="266"/>
        <end position="277"/>
    </location>
</feature>